<dbReference type="PANTHER" id="PTHR33361">
    <property type="entry name" value="GLR0591 PROTEIN"/>
    <property type="match status" value="1"/>
</dbReference>
<feature type="region of interest" description="Disordered" evidence="1">
    <location>
        <begin position="39"/>
        <end position="58"/>
    </location>
</feature>
<reference evidence="3 4" key="1">
    <citation type="submission" date="2022-10" db="EMBL/GenBank/DDBJ databases">
        <title>Paucibacter sp. hw1 Genome sequencing.</title>
        <authorList>
            <person name="Park S."/>
        </authorList>
    </citation>
    <scope>NUCLEOTIDE SEQUENCE [LARGE SCALE GENOMIC DNA]</scope>
    <source>
        <strain evidence="4">hw1</strain>
    </source>
</reference>
<evidence type="ECO:0000313" key="4">
    <source>
        <dbReference type="Proteomes" id="UP001221189"/>
    </source>
</evidence>
<evidence type="ECO:0000256" key="2">
    <source>
        <dbReference type="SAM" id="SignalP"/>
    </source>
</evidence>
<accession>A0ABT5KK38</accession>
<dbReference type="PANTHER" id="PTHR33361:SF16">
    <property type="entry name" value="DUF885 DOMAIN-CONTAINING PROTEIN"/>
    <property type="match status" value="1"/>
</dbReference>
<name>A0ABT5KK38_9BURK</name>
<dbReference type="Proteomes" id="UP001221189">
    <property type="component" value="Unassembled WGS sequence"/>
</dbReference>
<dbReference type="RefSeq" id="WP_273602299.1">
    <property type="nucleotide sequence ID" value="NZ_JAQQXT010000019.1"/>
</dbReference>
<keyword evidence="4" id="KW-1185">Reference proteome</keyword>
<organism evidence="3 4">
    <name type="scientific">Roseateles albus</name>
    <dbReference type="NCBI Taxonomy" id="2987525"/>
    <lineage>
        <taxon>Bacteria</taxon>
        <taxon>Pseudomonadati</taxon>
        <taxon>Pseudomonadota</taxon>
        <taxon>Betaproteobacteria</taxon>
        <taxon>Burkholderiales</taxon>
        <taxon>Sphaerotilaceae</taxon>
        <taxon>Roseateles</taxon>
    </lineage>
</organism>
<dbReference type="InterPro" id="IPR010281">
    <property type="entry name" value="DUF885"/>
</dbReference>
<feature type="region of interest" description="Disordered" evidence="1">
    <location>
        <begin position="407"/>
        <end position="428"/>
    </location>
</feature>
<keyword evidence="2" id="KW-0732">Signal</keyword>
<evidence type="ECO:0000313" key="3">
    <source>
        <dbReference type="EMBL" id="MDC8774273.1"/>
    </source>
</evidence>
<feature type="chain" id="PRO_5047137565" evidence="2">
    <location>
        <begin position="29"/>
        <end position="625"/>
    </location>
</feature>
<dbReference type="EMBL" id="JAQQXT010000019">
    <property type="protein sequence ID" value="MDC8774273.1"/>
    <property type="molecule type" value="Genomic_DNA"/>
</dbReference>
<feature type="compositionally biased region" description="Low complexity" evidence="1">
    <location>
        <begin position="39"/>
        <end position="56"/>
    </location>
</feature>
<evidence type="ECO:0000256" key="1">
    <source>
        <dbReference type="SAM" id="MobiDB-lite"/>
    </source>
</evidence>
<feature type="compositionally biased region" description="Polar residues" evidence="1">
    <location>
        <begin position="415"/>
        <end position="426"/>
    </location>
</feature>
<dbReference type="Pfam" id="PF05960">
    <property type="entry name" value="DUF885"/>
    <property type="match status" value="1"/>
</dbReference>
<proteinExistence type="predicted"/>
<comment type="caution">
    <text evidence="3">The sequence shown here is derived from an EMBL/GenBank/DDBJ whole genome shotgun (WGS) entry which is preliminary data.</text>
</comment>
<gene>
    <name evidence="3" type="ORF">PRZ03_22140</name>
</gene>
<feature type="signal peptide" evidence="2">
    <location>
        <begin position="1"/>
        <end position="28"/>
    </location>
</feature>
<sequence>MKNRNSVAALALGALVLLLALAPLGASAASAASGTSGNSISAAPGGSARPPAASASKQEAKRLQQLLSDYYLARSRYEPLGASASGDQRFDDQLGLSIAPHLQAKQYALYRQFAARLQQIKPAQLGQADRINYEILDYELAEALSFEPFPTHLLPIDQEDSVPVQLANYSSGDGPQALSTPKQYWAYLNRLRQLTPWIDQAIANMREGIQTGIVPPKALVVAALPQHQQIVSSTAEASVFYSPIKRLEAGATAGFSAAEWRRLGAAYRREIDTHLNPALARLAQFLQTEYLPASRSSAGLGALPNGEKWYRAAVASATGSLLDPAQIHAIGLTEVARIQQQFELLGPKLGYSGPAADLPQWVAVQDRFRPFNSADEVNDWFRRLDRQLDGKLSALFSLMPKAGLEVRPEPELTRATASDHYTSPSADGQRPGVFWSVVNDPRRYDSTQMSSLFLHEGRPGHHFQIALQQELNLPDFRKFGGNNAFMEGWALYAETLGQEMGLYEDTVQYFGHLNSELLRAARLVVDTGLHAQGWTREQAIQYLQATLGYDLDEATSAIERYMASPGQALGYKIGAMKIAALRQRASKALGAKFSLPAFHAAVIGEGCLPLPVLEAKVERWIEAQK</sequence>
<protein>
    <submittedName>
        <fullName evidence="3">DUF885 domain-containing protein</fullName>
    </submittedName>
</protein>